<gene>
    <name evidence="1" type="ORF">H6G03_04805</name>
</gene>
<reference evidence="1" key="1">
    <citation type="journal article" date="2015" name="ISME J.">
        <title>Draft Genome Sequence of Streptomyces incarnatus NRRL8089, which Produces the Nucleoside Antibiotic Sinefungin.</title>
        <authorList>
            <person name="Oshima K."/>
            <person name="Hattori M."/>
            <person name="Shimizu H."/>
            <person name="Fukuda K."/>
            <person name="Nemoto M."/>
            <person name="Inagaki K."/>
            <person name="Tamura T."/>
        </authorList>
    </citation>
    <scope>NUCLEOTIDE SEQUENCE</scope>
    <source>
        <strain evidence="1">FACHB-1375</strain>
    </source>
</reference>
<sequence length="88" mass="10066">MENIEFSQVSKANSVKAMLMEMLINPPDMVVLNFDFSDMNGVEVVKIIRNYLDFQSDVVVVVRRNLTPYEESMLAELKVSQIIHKVAC</sequence>
<evidence type="ECO:0000313" key="1">
    <source>
        <dbReference type="EMBL" id="MBD2180433.1"/>
    </source>
</evidence>
<dbReference type="Gene3D" id="3.40.50.2300">
    <property type="match status" value="1"/>
</dbReference>
<organism evidence="1 2">
    <name type="scientific">Aerosakkonema funiforme FACHB-1375</name>
    <dbReference type="NCBI Taxonomy" id="2949571"/>
    <lineage>
        <taxon>Bacteria</taxon>
        <taxon>Bacillati</taxon>
        <taxon>Cyanobacteriota</taxon>
        <taxon>Cyanophyceae</taxon>
        <taxon>Oscillatoriophycideae</taxon>
        <taxon>Aerosakkonematales</taxon>
        <taxon>Aerosakkonemataceae</taxon>
        <taxon>Aerosakkonema</taxon>
    </lineage>
</organism>
<dbReference type="AlphaFoldDB" id="A0A926VAU2"/>
<reference evidence="1" key="2">
    <citation type="submission" date="2020-08" db="EMBL/GenBank/DDBJ databases">
        <authorList>
            <person name="Chen M."/>
            <person name="Teng W."/>
            <person name="Zhao L."/>
            <person name="Hu C."/>
            <person name="Zhou Y."/>
            <person name="Han B."/>
            <person name="Song L."/>
            <person name="Shu W."/>
        </authorList>
    </citation>
    <scope>NUCLEOTIDE SEQUENCE</scope>
    <source>
        <strain evidence="1">FACHB-1375</strain>
    </source>
</reference>
<name>A0A926VAU2_9CYAN</name>
<dbReference type="Proteomes" id="UP000641646">
    <property type="component" value="Unassembled WGS sequence"/>
</dbReference>
<comment type="caution">
    <text evidence="1">The sequence shown here is derived from an EMBL/GenBank/DDBJ whole genome shotgun (WGS) entry which is preliminary data.</text>
</comment>
<dbReference type="InterPro" id="IPR011006">
    <property type="entry name" value="CheY-like_superfamily"/>
</dbReference>
<dbReference type="SUPFAM" id="SSF52172">
    <property type="entry name" value="CheY-like"/>
    <property type="match status" value="1"/>
</dbReference>
<accession>A0A926VAU2</accession>
<keyword evidence="2" id="KW-1185">Reference proteome</keyword>
<evidence type="ECO:0000313" key="2">
    <source>
        <dbReference type="Proteomes" id="UP000641646"/>
    </source>
</evidence>
<dbReference type="RefSeq" id="WP_190462621.1">
    <property type="nucleotide sequence ID" value="NZ_JACJPW010000008.1"/>
</dbReference>
<proteinExistence type="predicted"/>
<protein>
    <submittedName>
        <fullName evidence="1">Response regulator</fullName>
    </submittedName>
</protein>
<dbReference type="EMBL" id="JACJPW010000008">
    <property type="protein sequence ID" value="MBD2180433.1"/>
    <property type="molecule type" value="Genomic_DNA"/>
</dbReference>